<name>A0A1G6CF61_9HYPH</name>
<dbReference type="RefSeq" id="WP_090876664.1">
    <property type="nucleotide sequence ID" value="NZ_FMXQ01000004.1"/>
</dbReference>
<proteinExistence type="predicted"/>
<sequence>MSGASLDRRSIEELVDRYAATGVAQDEAELNDDIGKYNRLVDDIIAVEAELKSRAGDQRTALMKLYDHPNMQVRLNAAHATLAVAPEAARALLMTIRESRWMPQAMQAGMSLRNLENGVYRPD</sequence>
<dbReference type="OrthoDB" id="7963325at2"/>
<reference evidence="2 3" key="1">
    <citation type="submission" date="2016-10" db="EMBL/GenBank/DDBJ databases">
        <authorList>
            <person name="de Groot N.N."/>
        </authorList>
    </citation>
    <scope>NUCLEOTIDE SEQUENCE [LARGE SCALE GENOMIC DNA]</scope>
    <source>
        <strain evidence="2 3">ATCC 35022</strain>
    </source>
</reference>
<dbReference type="InterPro" id="IPR042236">
    <property type="entry name" value="PI3K_accessory_sf"/>
</dbReference>
<evidence type="ECO:0000313" key="3">
    <source>
        <dbReference type="Proteomes" id="UP000199071"/>
    </source>
</evidence>
<dbReference type="Gene3D" id="1.25.40.70">
    <property type="entry name" value="Phosphatidylinositol 3-kinase, accessory domain (PIK)"/>
    <property type="match status" value="1"/>
</dbReference>
<protein>
    <recommendedName>
        <fullName evidence="1">DUF2019 domain-containing protein</fullName>
    </recommendedName>
</protein>
<evidence type="ECO:0000313" key="2">
    <source>
        <dbReference type="EMBL" id="SDB31528.1"/>
    </source>
</evidence>
<organism evidence="2 3">
    <name type="scientific">Bauldia litoralis</name>
    <dbReference type="NCBI Taxonomy" id="665467"/>
    <lineage>
        <taxon>Bacteria</taxon>
        <taxon>Pseudomonadati</taxon>
        <taxon>Pseudomonadota</taxon>
        <taxon>Alphaproteobacteria</taxon>
        <taxon>Hyphomicrobiales</taxon>
        <taxon>Kaistiaceae</taxon>
        <taxon>Bauldia</taxon>
    </lineage>
</organism>
<dbReference type="EMBL" id="FMXQ01000004">
    <property type="protein sequence ID" value="SDB31528.1"/>
    <property type="molecule type" value="Genomic_DNA"/>
</dbReference>
<dbReference type="InterPro" id="IPR016024">
    <property type="entry name" value="ARM-type_fold"/>
</dbReference>
<dbReference type="Pfam" id="PF09450">
    <property type="entry name" value="DUF2019"/>
    <property type="match status" value="1"/>
</dbReference>
<keyword evidence="3" id="KW-1185">Reference proteome</keyword>
<dbReference type="InterPro" id="IPR018568">
    <property type="entry name" value="DUF2019"/>
</dbReference>
<dbReference type="SUPFAM" id="SSF48371">
    <property type="entry name" value="ARM repeat"/>
    <property type="match status" value="1"/>
</dbReference>
<accession>A0A1G6CF61</accession>
<dbReference type="STRING" id="665467.SAMN02982931_02415"/>
<feature type="domain" description="DUF2019" evidence="1">
    <location>
        <begin position="12"/>
        <end position="115"/>
    </location>
</feature>
<evidence type="ECO:0000259" key="1">
    <source>
        <dbReference type="Pfam" id="PF09450"/>
    </source>
</evidence>
<gene>
    <name evidence="2" type="ORF">SAMN02982931_02415</name>
</gene>
<dbReference type="AlphaFoldDB" id="A0A1G6CF61"/>
<dbReference type="Proteomes" id="UP000199071">
    <property type="component" value="Unassembled WGS sequence"/>
</dbReference>